<dbReference type="RefSeq" id="WP_067386191.1">
    <property type="nucleotide sequence ID" value="NZ_CP015839.1"/>
</dbReference>
<dbReference type="AlphaFoldDB" id="A0A1A9F3D8"/>
<dbReference type="OrthoDB" id="71604at2"/>
<reference evidence="1 2" key="2">
    <citation type="journal article" date="2018" name="Int. J. Syst. Evol. Microbiol.">
        <title>Marinobacterium aestuarii sp. nov., a benzene-degrading marine bacterium isolated from estuary sediment.</title>
        <authorList>
            <person name="Bae S.S."/>
            <person name="Jung J."/>
            <person name="Chung D."/>
            <person name="Baek K."/>
        </authorList>
    </citation>
    <scope>NUCLEOTIDE SEQUENCE [LARGE SCALE GENOMIC DNA]</scope>
    <source>
        <strain evidence="1 2">ST58-10</strain>
    </source>
</reference>
<dbReference type="EMBL" id="CP015839">
    <property type="protein sequence ID" value="ANG64592.1"/>
    <property type="molecule type" value="Genomic_DNA"/>
</dbReference>
<protein>
    <submittedName>
        <fullName evidence="1">Fe-S oxidoreductase</fullName>
    </submittedName>
</protein>
<evidence type="ECO:0000313" key="2">
    <source>
        <dbReference type="Proteomes" id="UP000078070"/>
    </source>
</evidence>
<dbReference type="STRING" id="1821621.A8C75_20355"/>
<accession>A0A1A9F3D8</accession>
<dbReference type="Proteomes" id="UP000078070">
    <property type="component" value="Chromosome"/>
</dbReference>
<dbReference type="InterPro" id="IPR005358">
    <property type="entry name" value="Puta_zinc/iron-chelating_dom"/>
</dbReference>
<dbReference type="KEGG" id="mars:A8C75_20355"/>
<sequence length="99" mass="11029">MTIALINLPEPTGAVTCASCAARCCRLTVMLLTDTGVPERFIEYDDWGGETMAQGDDGWCLAVDRNTMLCTIYENRPLICREFEMGAYECLTERADTSF</sequence>
<gene>
    <name evidence="1" type="ORF">A8C75_20355</name>
</gene>
<reference evidence="2" key="1">
    <citation type="submission" date="2016-05" db="EMBL/GenBank/DDBJ databases">
        <authorList>
            <person name="Baek K."/>
            <person name="Yang S.-J."/>
        </authorList>
    </citation>
    <scope>NUCLEOTIDE SEQUENCE [LARGE SCALE GENOMIC DNA]</scope>
    <source>
        <strain evidence="2">ST58-10</strain>
    </source>
</reference>
<dbReference type="Pfam" id="PF03692">
    <property type="entry name" value="CxxCxxCC"/>
    <property type="match status" value="1"/>
</dbReference>
<keyword evidence="2" id="KW-1185">Reference proteome</keyword>
<proteinExistence type="predicted"/>
<name>A0A1A9F3D8_9GAMM</name>
<evidence type="ECO:0000313" key="1">
    <source>
        <dbReference type="EMBL" id="ANG64592.1"/>
    </source>
</evidence>
<organism evidence="1 2">
    <name type="scientific">Marinobacterium aestuarii</name>
    <dbReference type="NCBI Taxonomy" id="1821621"/>
    <lineage>
        <taxon>Bacteria</taxon>
        <taxon>Pseudomonadati</taxon>
        <taxon>Pseudomonadota</taxon>
        <taxon>Gammaproteobacteria</taxon>
        <taxon>Oceanospirillales</taxon>
        <taxon>Oceanospirillaceae</taxon>
        <taxon>Marinobacterium</taxon>
    </lineage>
</organism>